<feature type="compositionally biased region" description="Basic residues" evidence="11">
    <location>
        <begin position="121"/>
        <end position="130"/>
    </location>
</feature>
<feature type="transmembrane region" description="Helical" evidence="12">
    <location>
        <begin position="1499"/>
        <end position="1520"/>
    </location>
</feature>
<feature type="region of interest" description="Disordered" evidence="11">
    <location>
        <begin position="475"/>
        <end position="496"/>
    </location>
</feature>
<evidence type="ECO:0000256" key="13">
    <source>
        <dbReference type="SAM" id="SignalP"/>
    </source>
</evidence>
<dbReference type="InterPro" id="IPR053956">
    <property type="entry name" value="NPC1_MLD"/>
</dbReference>
<dbReference type="Pfam" id="PF12349">
    <property type="entry name" value="Sterol-sensing"/>
    <property type="match status" value="1"/>
</dbReference>
<feature type="transmembrane region" description="Helical" evidence="12">
    <location>
        <begin position="949"/>
        <end position="969"/>
    </location>
</feature>
<evidence type="ECO:0000256" key="9">
    <source>
        <dbReference type="ARBA" id="ARBA00023157"/>
    </source>
</evidence>
<reference evidence="15" key="2">
    <citation type="journal article" date="2023" name="Microbiol Resour">
        <title>Decontamination and Annotation of the Draft Genome Sequence of the Oomycete Lagenidium giganteum ARSEF 373.</title>
        <authorList>
            <person name="Morgan W.R."/>
            <person name="Tartar A."/>
        </authorList>
    </citation>
    <scope>NUCLEOTIDE SEQUENCE</scope>
    <source>
        <strain evidence="15">ARSEF 373</strain>
    </source>
</reference>
<protein>
    <recommendedName>
        <fullName evidence="14">SSD domain-containing protein</fullName>
    </recommendedName>
</protein>
<dbReference type="Proteomes" id="UP001146120">
    <property type="component" value="Unassembled WGS sequence"/>
</dbReference>
<comment type="caution">
    <text evidence="15">The sequence shown here is derived from an EMBL/GenBank/DDBJ whole genome shotgun (WGS) entry which is preliminary data.</text>
</comment>
<feature type="compositionally biased region" description="Low complexity" evidence="11">
    <location>
        <begin position="111"/>
        <end position="120"/>
    </location>
</feature>
<proteinExistence type="inferred from homology"/>
<feature type="compositionally biased region" description="Basic and acidic residues" evidence="11">
    <location>
        <begin position="1627"/>
        <end position="1640"/>
    </location>
</feature>
<feature type="transmembrane region" description="Helical" evidence="12">
    <location>
        <begin position="1034"/>
        <end position="1060"/>
    </location>
</feature>
<keyword evidence="7" id="KW-0445">Lipid transport</keyword>
<evidence type="ECO:0000256" key="8">
    <source>
        <dbReference type="ARBA" id="ARBA00023136"/>
    </source>
</evidence>
<feature type="transmembrane region" description="Helical" evidence="12">
    <location>
        <begin position="1473"/>
        <end position="1493"/>
    </location>
</feature>
<dbReference type="PANTHER" id="PTHR45727">
    <property type="entry name" value="NPC INTRACELLULAR CHOLESTEROL TRANSPORTER 1"/>
    <property type="match status" value="1"/>
</dbReference>
<dbReference type="Gene3D" id="1.20.1640.10">
    <property type="entry name" value="Multidrug efflux transporter AcrB transmembrane domain"/>
    <property type="match status" value="2"/>
</dbReference>
<keyword evidence="6 12" id="KW-1133">Transmembrane helix</keyword>
<feature type="transmembrane region" description="Helical" evidence="12">
    <location>
        <begin position="606"/>
        <end position="626"/>
    </location>
</feature>
<comment type="subcellular location">
    <subcellularLocation>
        <location evidence="1">Membrane</location>
        <topology evidence="1">Multi-pass membrane protein</topology>
    </subcellularLocation>
</comment>
<feature type="transmembrane region" description="Helical" evidence="12">
    <location>
        <begin position="1448"/>
        <end position="1466"/>
    </location>
</feature>
<evidence type="ECO:0000256" key="4">
    <source>
        <dbReference type="ARBA" id="ARBA00022692"/>
    </source>
</evidence>
<evidence type="ECO:0000256" key="1">
    <source>
        <dbReference type="ARBA" id="ARBA00004141"/>
    </source>
</evidence>
<feature type="transmembrane region" description="Helical" evidence="12">
    <location>
        <begin position="1541"/>
        <end position="1563"/>
    </location>
</feature>
<feature type="domain" description="SSD" evidence="14">
    <location>
        <begin position="880"/>
        <end position="1062"/>
    </location>
</feature>
<keyword evidence="3" id="KW-0813">Transport</keyword>
<evidence type="ECO:0000256" key="11">
    <source>
        <dbReference type="SAM" id="MobiDB-lite"/>
    </source>
</evidence>
<keyword evidence="8 12" id="KW-0472">Membrane</keyword>
<feature type="signal peptide" evidence="13">
    <location>
        <begin position="1"/>
        <end position="18"/>
    </location>
</feature>
<feature type="transmembrane region" description="Helical" evidence="12">
    <location>
        <begin position="1004"/>
        <end position="1028"/>
    </location>
</feature>
<dbReference type="GO" id="GO:0016020">
    <property type="term" value="C:membrane"/>
    <property type="evidence" value="ECO:0007669"/>
    <property type="project" value="UniProtKB-SubCell"/>
</dbReference>
<feature type="chain" id="PRO_5043405149" description="SSD domain-containing protein" evidence="13">
    <location>
        <begin position="19"/>
        <end position="1640"/>
    </location>
</feature>
<feature type="region of interest" description="Disordered" evidence="11">
    <location>
        <begin position="106"/>
        <end position="141"/>
    </location>
</feature>
<feature type="transmembrane region" description="Helical" evidence="12">
    <location>
        <begin position="1155"/>
        <end position="1175"/>
    </location>
</feature>
<dbReference type="InterPro" id="IPR000731">
    <property type="entry name" value="SSD"/>
</dbReference>
<evidence type="ECO:0000256" key="10">
    <source>
        <dbReference type="ARBA" id="ARBA00023180"/>
    </source>
</evidence>
<feature type="region of interest" description="Disordered" evidence="11">
    <location>
        <begin position="1611"/>
        <end position="1640"/>
    </location>
</feature>
<evidence type="ECO:0000256" key="12">
    <source>
        <dbReference type="SAM" id="Phobius"/>
    </source>
</evidence>
<reference evidence="15" key="1">
    <citation type="submission" date="2022-11" db="EMBL/GenBank/DDBJ databases">
        <authorList>
            <person name="Morgan W.R."/>
            <person name="Tartar A."/>
        </authorList>
    </citation>
    <scope>NUCLEOTIDE SEQUENCE</scope>
    <source>
        <strain evidence="15">ARSEF 373</strain>
    </source>
</reference>
<sequence length="1640" mass="180166">MWAFFVVCAAICTPGVRAALEMLFAELTVLFLRWLVAVAVSTGVVFLWALSVQRRQFTVTAPVRMEEAAAAASAAASVAADHSPAAAAGPARVVVCHNACCRVPQQPPATPSSSSPSSSPSRRRFQRVRNSKMVSTSGSKRCHRPTWMSALAVLSTSLWLPASAATERMLAGSGGVPFTLADNATALETINKQLTTCHYAKTEECVNNATTMPEFGTYKKGPGKCVAFDSAYIGLTYAAAALPNRYLPIDVKEANEQGFNNRFSKWSEKHQADFKLDCPLLYDETIGKGDDLLCCTEDQYKGLHQQVSMIPGYCNECKINLRNIWCQFTCNPSNSMFLEVNQVRVLNGDKNHSEGVFPAMEEATYYVGKDWVRDLYDYCEKDSSFPVLCNPNSNCTDGYGLLEFMGSYKFNSLGSPLQVNFKTKESLSKAEQEKKICPCGDANATDCILPMDTQLKSCAGVCGSLCGVSANDKRKQHPSCYSSKETVDGDSASSGTMDAATKAKWAPFMNYMADNLKQTDFTVLNYVVAMLGAVIGLFLIVAFLYVIFRSRKYAARTPTAVEGSGATGGAAAAAHATEERLSWVDDFLSRKMQQWGSCMASGRRPFLVMGVVLTLVFVCACGLTRIEVETDPVKLWVAETSRPFKERDRYGELFMPFYRTEQVIMVPKDGGNINRREYVKEALRIQESVSSLTVGPKDAAFPQRVKLEDICWKATGTKCTVNAITQYFQNSMEHFDFYDKYGLAMEHFSTCLYSPETSDLTSCGKLQRLLGKNESLPSTMSDCPCLSAFGAPMNLYNTYLGGFPGGADTNATKYLESRAMLSTALVYNYYDKADNKAAIKWEREYIKLMKEEAANNQLFTIYFMAETSVQDEIERESSGDMTPVILSYTLMIIYVSLGINRWRMDKSFFVTSKVSVGFIGVFCIMLAVASTIGLFMWCGVKLQLVIMEVVPFLTLAIGVDNIFLIVHAVDQKQQQLERERPELFSALENVENVRATTSVIVGEAIGYIGPSIAMASFAEAIAFAFGCISPMPAVLWFAAFSAAAVIINFSIQMTLLLAIVTLDKRRELSGHYDFVCCRRASPATMNKVGASLPATSGAPTTPFLGEAPKTPLSGDTVAIQESESYANATTDLSNKAAHAFDRCVDAYSWFLSLKIVKLLVLLFFLTMTLLSIPSIENIDHGLPQAESMPSDSYLIDYFNALDVYLATGPPIFFVAEAGYKRNPKKFDFNDKTLQAKLCRSKEFCDDLALPKIIDALANEGNGNITHFSKGVTYSWMDDFWGFVSPDTECCRVDSAGAYMPIEQYNASYTAHRTASPSCLSSMAPPVPEKSFNSLFGMFSTASAGPKCAYGGGSIYRGQFSIDNHPVPVVKSDSPQVVLNSNGYGDEITAFSYMVISTANPTQRHFIDAYNQARRAAQWISDTTGIDVWPYSVTFVFFDQYLTVVHDTYLLVGLAIVAIFVIHAIYFGGLFYPLVIALAVTNIVIHVMGLMHPFDIMLNGLSVVNLIIAAGVSVEFCGHFVRMFAKARGSGDERAKIALRKVLVSVLFGITITKVVGLSALTLADSRIFQKYYFRMYMAIVLCGVLNGMVLLPVVLSICVDVSQFCQRQRAAGKQPAGTPVEIGESPAYRDGKLSPRERAN</sequence>
<comment type="similarity">
    <text evidence="2">Belongs to the patched family.</text>
</comment>
<evidence type="ECO:0000259" key="14">
    <source>
        <dbReference type="PROSITE" id="PS50156"/>
    </source>
</evidence>
<keyword evidence="9" id="KW-1015">Disulfide bond</keyword>
<dbReference type="GO" id="GO:0032934">
    <property type="term" value="F:sterol binding"/>
    <property type="evidence" value="ECO:0007669"/>
    <property type="project" value="TreeGrafter"/>
</dbReference>
<name>A0AAV2YIH7_9STRA</name>
<organism evidence="15 16">
    <name type="scientific">Lagenidium giganteum</name>
    <dbReference type="NCBI Taxonomy" id="4803"/>
    <lineage>
        <taxon>Eukaryota</taxon>
        <taxon>Sar</taxon>
        <taxon>Stramenopiles</taxon>
        <taxon>Oomycota</taxon>
        <taxon>Peronosporomycetes</taxon>
        <taxon>Pythiales</taxon>
        <taxon>Pythiaceae</taxon>
    </lineage>
</organism>
<evidence type="ECO:0000256" key="3">
    <source>
        <dbReference type="ARBA" id="ARBA00022448"/>
    </source>
</evidence>
<evidence type="ECO:0000256" key="5">
    <source>
        <dbReference type="ARBA" id="ARBA00022729"/>
    </source>
</evidence>
<feature type="transmembrane region" description="Helical" evidence="12">
    <location>
        <begin position="885"/>
        <end position="902"/>
    </location>
</feature>
<evidence type="ECO:0000256" key="7">
    <source>
        <dbReference type="ARBA" id="ARBA00023055"/>
    </source>
</evidence>
<dbReference type="PANTHER" id="PTHR45727:SF2">
    <property type="entry name" value="NPC INTRACELLULAR CHOLESTEROL TRANSPORTER 1"/>
    <property type="match status" value="1"/>
</dbReference>
<dbReference type="SUPFAM" id="SSF82866">
    <property type="entry name" value="Multidrug efflux transporter AcrB transmembrane domain"/>
    <property type="match status" value="2"/>
</dbReference>
<dbReference type="InterPro" id="IPR032190">
    <property type="entry name" value="NPC1_N"/>
</dbReference>
<evidence type="ECO:0000313" key="15">
    <source>
        <dbReference type="EMBL" id="DAZ93840.1"/>
    </source>
</evidence>
<keyword evidence="5 13" id="KW-0732">Signal</keyword>
<gene>
    <name evidence="15" type="ORF">N0F65_002171</name>
</gene>
<evidence type="ECO:0000256" key="6">
    <source>
        <dbReference type="ARBA" id="ARBA00022989"/>
    </source>
</evidence>
<dbReference type="EMBL" id="DAKRPA010000287">
    <property type="protein sequence ID" value="DAZ93840.1"/>
    <property type="molecule type" value="Genomic_DNA"/>
</dbReference>
<dbReference type="PROSITE" id="PS50156">
    <property type="entry name" value="SSD"/>
    <property type="match status" value="1"/>
</dbReference>
<keyword evidence="16" id="KW-1185">Reference proteome</keyword>
<accession>A0AAV2YIH7</accession>
<evidence type="ECO:0000256" key="2">
    <source>
        <dbReference type="ARBA" id="ARBA00005585"/>
    </source>
</evidence>
<dbReference type="Pfam" id="PF16414">
    <property type="entry name" value="NPC1_N"/>
    <property type="match status" value="1"/>
</dbReference>
<feature type="transmembrane region" description="Helical" evidence="12">
    <location>
        <begin position="1575"/>
        <end position="1599"/>
    </location>
</feature>
<dbReference type="Pfam" id="PF22314">
    <property type="entry name" value="NPC1_MLD"/>
    <property type="match status" value="1"/>
</dbReference>
<dbReference type="GO" id="GO:0015918">
    <property type="term" value="P:sterol transport"/>
    <property type="evidence" value="ECO:0007669"/>
    <property type="project" value="TreeGrafter"/>
</dbReference>
<evidence type="ECO:0000313" key="16">
    <source>
        <dbReference type="Proteomes" id="UP001146120"/>
    </source>
</evidence>
<feature type="transmembrane region" description="Helical" evidence="12">
    <location>
        <begin position="523"/>
        <end position="548"/>
    </location>
</feature>
<feature type="transmembrane region" description="Helical" evidence="12">
    <location>
        <begin position="28"/>
        <end position="50"/>
    </location>
</feature>
<feature type="transmembrane region" description="Helical" evidence="12">
    <location>
        <begin position="914"/>
        <end position="937"/>
    </location>
</feature>
<dbReference type="InterPro" id="IPR053958">
    <property type="entry name" value="HMGCR/SNAP/NPC1-like_SSD"/>
</dbReference>
<keyword evidence="10" id="KW-0325">Glycoprotein</keyword>
<keyword evidence="4 12" id="KW-0812">Transmembrane</keyword>